<dbReference type="InterPro" id="IPR036188">
    <property type="entry name" value="FAD/NAD-bd_sf"/>
</dbReference>
<dbReference type="PANTHER" id="PTHR13847">
    <property type="entry name" value="SARCOSINE DEHYDROGENASE-RELATED"/>
    <property type="match status" value="1"/>
</dbReference>
<evidence type="ECO:0000256" key="4">
    <source>
        <dbReference type="ARBA" id="ARBA00023002"/>
    </source>
</evidence>
<evidence type="ECO:0000256" key="3">
    <source>
        <dbReference type="ARBA" id="ARBA00022630"/>
    </source>
</evidence>
<evidence type="ECO:0000256" key="2">
    <source>
        <dbReference type="ARBA" id="ARBA00009410"/>
    </source>
</evidence>
<evidence type="ECO:0000256" key="1">
    <source>
        <dbReference type="ARBA" id="ARBA00001974"/>
    </source>
</evidence>
<organism evidence="6 7">
    <name type="scientific">Paraherbaspirillum soli</name>
    <dbReference type="NCBI Taxonomy" id="631222"/>
    <lineage>
        <taxon>Bacteria</taxon>
        <taxon>Pseudomonadati</taxon>
        <taxon>Pseudomonadota</taxon>
        <taxon>Betaproteobacteria</taxon>
        <taxon>Burkholderiales</taxon>
        <taxon>Oxalobacteraceae</taxon>
        <taxon>Paraherbaspirillum</taxon>
    </lineage>
</organism>
<evidence type="ECO:0000313" key="6">
    <source>
        <dbReference type="EMBL" id="MFC5475436.1"/>
    </source>
</evidence>
<dbReference type="Gene3D" id="3.50.50.60">
    <property type="entry name" value="FAD/NAD(P)-binding domain"/>
    <property type="match status" value="1"/>
</dbReference>
<evidence type="ECO:0000259" key="5">
    <source>
        <dbReference type="Pfam" id="PF01266"/>
    </source>
</evidence>
<dbReference type="Gene3D" id="3.30.9.10">
    <property type="entry name" value="D-Amino Acid Oxidase, subunit A, domain 2"/>
    <property type="match status" value="1"/>
</dbReference>
<evidence type="ECO:0000313" key="7">
    <source>
        <dbReference type="Proteomes" id="UP001596045"/>
    </source>
</evidence>
<comment type="cofactor">
    <cofactor evidence="1">
        <name>FAD</name>
        <dbReference type="ChEBI" id="CHEBI:57692"/>
    </cofactor>
</comment>
<proteinExistence type="inferred from homology"/>
<comment type="caution">
    <text evidence="6">The sequence shown here is derived from an EMBL/GenBank/DDBJ whole genome shotgun (WGS) entry which is preliminary data.</text>
</comment>
<sequence>MSSVHNGRRIAIVGAGIVGLAHAWAAVRRGDHVTVYERDSEAVGASVRNFGLGLVLGQPLGDLHDLAQRSRSLWLQFLAATDCWHKQQGSLIVARSQAELDVLEAFQSAQGSAYQTQMIGSAEVAGHHATGLAGLYSGSEITLVPRIAIPTLARWLAQQHGVVFHYDTQVNAIELPSIHTSRGLHQADQAVICSGHDFQTLFPQQYAALDMRRCALQMLRVANPGIKLGPALMTGLSTLHYGAFTQCAALVAPLAALRQEVEQREPFLLEHGIHLIVQQSGADGNLIIGDSHAYGATVSPFNRAEIDAQIAALAETLLQRRLQVLEHWQGIYASGPRPYEVFQPAEGVQAVTISSGIGMSIAFGLAERNLAA</sequence>
<accession>A0ABW0MDC1</accession>
<reference evidence="7" key="1">
    <citation type="journal article" date="2019" name="Int. J. Syst. Evol. Microbiol.">
        <title>The Global Catalogue of Microorganisms (GCM) 10K type strain sequencing project: providing services to taxonomists for standard genome sequencing and annotation.</title>
        <authorList>
            <consortium name="The Broad Institute Genomics Platform"/>
            <consortium name="The Broad Institute Genome Sequencing Center for Infectious Disease"/>
            <person name="Wu L."/>
            <person name="Ma J."/>
        </authorList>
    </citation>
    <scope>NUCLEOTIDE SEQUENCE [LARGE SCALE GENOMIC DNA]</scope>
    <source>
        <strain evidence="7">JCM 17066</strain>
    </source>
</reference>
<gene>
    <name evidence="6" type="ORF">ACFPM8_15860</name>
</gene>
<dbReference type="InterPro" id="IPR006076">
    <property type="entry name" value="FAD-dep_OxRdtase"/>
</dbReference>
<dbReference type="NCBIfam" id="TIGR03364">
    <property type="entry name" value="HpnW_proposed"/>
    <property type="match status" value="1"/>
</dbReference>
<name>A0ABW0MDC1_9BURK</name>
<dbReference type="SUPFAM" id="SSF51905">
    <property type="entry name" value="FAD/NAD(P)-binding domain"/>
    <property type="match status" value="1"/>
</dbReference>
<feature type="domain" description="FAD dependent oxidoreductase" evidence="5">
    <location>
        <begin position="9"/>
        <end position="367"/>
    </location>
</feature>
<keyword evidence="4" id="KW-0560">Oxidoreductase</keyword>
<keyword evidence="3" id="KW-0285">Flavoprotein</keyword>
<dbReference type="InterPro" id="IPR017741">
    <property type="entry name" value="FAD-dependent_OxRdtase_HpnW"/>
</dbReference>
<dbReference type="RefSeq" id="WP_378998731.1">
    <property type="nucleotide sequence ID" value="NZ_JBHSMT010000027.1"/>
</dbReference>
<comment type="similarity">
    <text evidence="2">Belongs to the DadA oxidoreductase family.</text>
</comment>
<protein>
    <submittedName>
        <fullName evidence="6">TIGR03364 family FAD-dependent oxidoreductase</fullName>
    </submittedName>
</protein>
<dbReference type="EMBL" id="JBHSMT010000027">
    <property type="protein sequence ID" value="MFC5475436.1"/>
    <property type="molecule type" value="Genomic_DNA"/>
</dbReference>
<dbReference type="Pfam" id="PF01266">
    <property type="entry name" value="DAO"/>
    <property type="match status" value="1"/>
</dbReference>
<dbReference type="Proteomes" id="UP001596045">
    <property type="component" value="Unassembled WGS sequence"/>
</dbReference>
<keyword evidence="7" id="KW-1185">Reference proteome</keyword>
<dbReference type="PANTHER" id="PTHR13847:SF286">
    <property type="entry name" value="D-AMINO ACID DEHYDROGENASE"/>
    <property type="match status" value="1"/>
</dbReference>